<accession>A0A919GIC2</accession>
<dbReference type="AlphaFoldDB" id="A0A919GIC2"/>
<feature type="chain" id="PRO_5036860146" evidence="2">
    <location>
        <begin position="23"/>
        <end position="272"/>
    </location>
</feature>
<dbReference type="GO" id="GO:0005975">
    <property type="term" value="P:carbohydrate metabolic process"/>
    <property type="evidence" value="ECO:0007669"/>
    <property type="project" value="InterPro"/>
</dbReference>
<dbReference type="Proteomes" id="UP000603708">
    <property type="component" value="Unassembled WGS sequence"/>
</dbReference>
<dbReference type="PANTHER" id="PTHR10587:SF137">
    <property type="entry name" value="4-DEOXY-4-FORMAMIDO-L-ARABINOSE-PHOSPHOUNDECAPRENOL DEFORMYLASE ARND-RELATED"/>
    <property type="match status" value="1"/>
</dbReference>
<dbReference type="InterPro" id="IPR011330">
    <property type="entry name" value="Glyco_hydro/deAcase_b/a-brl"/>
</dbReference>
<evidence type="ECO:0000256" key="2">
    <source>
        <dbReference type="SAM" id="SignalP"/>
    </source>
</evidence>
<dbReference type="RefSeq" id="WP_189935896.1">
    <property type="nucleotide sequence ID" value="NZ_BNCD01000016.1"/>
</dbReference>
<dbReference type="InterPro" id="IPR002509">
    <property type="entry name" value="NODB_dom"/>
</dbReference>
<evidence type="ECO:0000256" key="1">
    <source>
        <dbReference type="SAM" id="MobiDB-lite"/>
    </source>
</evidence>
<dbReference type="CDD" id="cd10959">
    <property type="entry name" value="CE4_NodB_like_3"/>
    <property type="match status" value="1"/>
</dbReference>
<reference evidence="4" key="2">
    <citation type="submission" date="2020-09" db="EMBL/GenBank/DDBJ databases">
        <authorList>
            <person name="Sun Q."/>
            <person name="Ohkuma M."/>
        </authorList>
    </citation>
    <scope>NUCLEOTIDE SEQUENCE</scope>
    <source>
        <strain evidence="4">JCM 5069</strain>
    </source>
</reference>
<dbReference type="Pfam" id="PF01522">
    <property type="entry name" value="Polysacc_deac_1"/>
    <property type="match status" value="1"/>
</dbReference>
<keyword evidence="5" id="KW-1185">Reference proteome</keyword>
<dbReference type="PROSITE" id="PS51677">
    <property type="entry name" value="NODB"/>
    <property type="match status" value="1"/>
</dbReference>
<protein>
    <submittedName>
        <fullName evidence="4">Polysaccharide deacetylase familiy protein</fullName>
    </submittedName>
</protein>
<feature type="signal peptide" evidence="2">
    <location>
        <begin position="1"/>
        <end position="22"/>
    </location>
</feature>
<dbReference type="InterPro" id="IPR050248">
    <property type="entry name" value="Polysacc_deacetylase_ArnD"/>
</dbReference>
<evidence type="ECO:0000313" key="4">
    <source>
        <dbReference type="EMBL" id="GHH84644.1"/>
    </source>
</evidence>
<gene>
    <name evidence="4" type="ORF">GCM10018793_49590</name>
</gene>
<feature type="domain" description="NodB homology" evidence="3">
    <location>
        <begin position="51"/>
        <end position="237"/>
    </location>
</feature>
<comment type="caution">
    <text evidence="4">The sequence shown here is derived from an EMBL/GenBank/DDBJ whole genome shotgun (WGS) entry which is preliminary data.</text>
</comment>
<evidence type="ECO:0000259" key="3">
    <source>
        <dbReference type="PROSITE" id="PS51677"/>
    </source>
</evidence>
<name>A0A919GIC2_9ACTN</name>
<dbReference type="SUPFAM" id="SSF88713">
    <property type="entry name" value="Glycoside hydrolase/deacetylase"/>
    <property type="match status" value="1"/>
</dbReference>
<evidence type="ECO:0000313" key="5">
    <source>
        <dbReference type="Proteomes" id="UP000603708"/>
    </source>
</evidence>
<proteinExistence type="predicted"/>
<organism evidence="4 5">
    <name type="scientific">Streptomyces sulfonofaciens</name>
    <dbReference type="NCBI Taxonomy" id="68272"/>
    <lineage>
        <taxon>Bacteria</taxon>
        <taxon>Bacillati</taxon>
        <taxon>Actinomycetota</taxon>
        <taxon>Actinomycetes</taxon>
        <taxon>Kitasatosporales</taxon>
        <taxon>Streptomycetaceae</taxon>
        <taxon>Streptomyces</taxon>
    </lineage>
</organism>
<reference evidence="4" key="1">
    <citation type="journal article" date="2014" name="Int. J. Syst. Evol. Microbiol.">
        <title>Complete genome sequence of Corynebacterium casei LMG S-19264T (=DSM 44701T), isolated from a smear-ripened cheese.</title>
        <authorList>
            <consortium name="US DOE Joint Genome Institute (JGI-PGF)"/>
            <person name="Walter F."/>
            <person name="Albersmeier A."/>
            <person name="Kalinowski J."/>
            <person name="Ruckert C."/>
        </authorList>
    </citation>
    <scope>NUCLEOTIDE SEQUENCE</scope>
    <source>
        <strain evidence="4">JCM 5069</strain>
    </source>
</reference>
<keyword evidence="2" id="KW-0732">Signal</keyword>
<dbReference type="Gene3D" id="3.20.20.370">
    <property type="entry name" value="Glycoside hydrolase/deacetylase"/>
    <property type="match status" value="1"/>
</dbReference>
<dbReference type="PANTHER" id="PTHR10587">
    <property type="entry name" value="GLYCOSYL TRANSFERASE-RELATED"/>
    <property type="match status" value="1"/>
</dbReference>
<dbReference type="GO" id="GO:0016810">
    <property type="term" value="F:hydrolase activity, acting on carbon-nitrogen (but not peptide) bonds"/>
    <property type="evidence" value="ECO:0007669"/>
    <property type="project" value="InterPro"/>
</dbReference>
<feature type="region of interest" description="Disordered" evidence="1">
    <location>
        <begin position="240"/>
        <end position="272"/>
    </location>
</feature>
<sequence>MIPARLARAGALAGAAVLPALAALHAAPVISTLGPLRNTVMPRLAGQGRSDHVALTFDDGPDHLSTPHFLALLDARGLRATFFLLGSMLVRSPGLAKETAAAGHEIAVHGWHHRPLLLRGPRATYDDLARARDAVADATGRPPVLFRPPYGVMTTAAHLACRRLGLTPLLWTCWGEDWRRRATARSVRNTVLRDLHGGGTILLHDSDCTSATGSWRTTLAALPRILDTCQARGWQVGPLHEHGVPGLPGPVSSPLGETASHGEAHAGSGRSV</sequence>
<dbReference type="EMBL" id="BNCD01000016">
    <property type="protein sequence ID" value="GHH84644.1"/>
    <property type="molecule type" value="Genomic_DNA"/>
</dbReference>